<reference evidence="1" key="1">
    <citation type="journal article" date="2014" name="Front. Microbiol.">
        <title>High frequency of phylogenetically diverse reductive dehalogenase-homologous genes in deep subseafloor sedimentary metagenomes.</title>
        <authorList>
            <person name="Kawai M."/>
            <person name="Futagami T."/>
            <person name="Toyoda A."/>
            <person name="Takaki Y."/>
            <person name="Nishi S."/>
            <person name="Hori S."/>
            <person name="Arai W."/>
            <person name="Tsubouchi T."/>
            <person name="Morono Y."/>
            <person name="Uchiyama I."/>
            <person name="Ito T."/>
            <person name="Fujiyama A."/>
            <person name="Inagaki F."/>
            <person name="Takami H."/>
        </authorList>
    </citation>
    <scope>NUCLEOTIDE SEQUENCE</scope>
    <source>
        <strain evidence="1">Expedition CK06-06</strain>
    </source>
</reference>
<evidence type="ECO:0000313" key="1">
    <source>
        <dbReference type="EMBL" id="GAG84223.1"/>
    </source>
</evidence>
<accession>X1BJF0</accession>
<protein>
    <submittedName>
        <fullName evidence="1">Uncharacterized protein</fullName>
    </submittedName>
</protein>
<organism evidence="1">
    <name type="scientific">marine sediment metagenome</name>
    <dbReference type="NCBI Taxonomy" id="412755"/>
    <lineage>
        <taxon>unclassified sequences</taxon>
        <taxon>metagenomes</taxon>
        <taxon>ecological metagenomes</taxon>
    </lineage>
</organism>
<dbReference type="EMBL" id="BART01012699">
    <property type="protein sequence ID" value="GAG84223.1"/>
    <property type="molecule type" value="Genomic_DNA"/>
</dbReference>
<gene>
    <name evidence="1" type="ORF">S01H4_26357</name>
</gene>
<feature type="non-terminal residue" evidence="1">
    <location>
        <position position="266"/>
    </location>
</feature>
<sequence length="266" mass="29978">GLNYISTKIGDAGGYALFENIVDIPPGIETNYFYWNITFVNPEGAVYKNTSSYNQTISSIIFAICNSSHNVSALNFTVKHEINETGLNASFKATFYYWQGEGVVKKNYTYQDVSVTNSSFDFCIFPVDSIFNIDADIEYERNNYGSRTYYLRNAVISNVTNLIDLYLLGSELYVKFFITVKEGVNPFQNAIVTISKYFVGEGVYKAIGTRISDEYGEFVEYLDLDKSYKFSIVKDGTSYGTIEKQATCTEAPCELILQITEAIIDV</sequence>
<comment type="caution">
    <text evidence="1">The sequence shown here is derived from an EMBL/GenBank/DDBJ whole genome shotgun (WGS) entry which is preliminary data.</text>
</comment>
<dbReference type="AlphaFoldDB" id="X1BJF0"/>
<feature type="non-terminal residue" evidence="1">
    <location>
        <position position="1"/>
    </location>
</feature>
<name>X1BJF0_9ZZZZ</name>
<proteinExistence type="predicted"/>